<keyword evidence="1 4" id="KW-0728">SH3 domain</keyword>
<name>A0A7I8VXH8_9ANNE</name>
<dbReference type="SUPFAM" id="SSF55550">
    <property type="entry name" value="SH2 domain"/>
    <property type="match status" value="1"/>
</dbReference>
<evidence type="ECO:0000256" key="2">
    <source>
        <dbReference type="ARBA" id="ARBA00022999"/>
    </source>
</evidence>
<dbReference type="PROSITE" id="PS50001">
    <property type="entry name" value="SH2"/>
    <property type="match status" value="1"/>
</dbReference>
<dbReference type="Pfam" id="PF00018">
    <property type="entry name" value="SH3_1"/>
    <property type="match status" value="1"/>
</dbReference>
<evidence type="ECO:0000313" key="8">
    <source>
        <dbReference type="Proteomes" id="UP000549394"/>
    </source>
</evidence>
<dbReference type="SUPFAM" id="SSF50044">
    <property type="entry name" value="SH3-domain"/>
    <property type="match status" value="1"/>
</dbReference>
<feature type="domain" description="SH2" evidence="5">
    <location>
        <begin position="18"/>
        <end position="112"/>
    </location>
</feature>
<protein>
    <submittedName>
        <fullName evidence="7">DgyrCDS9609</fullName>
    </submittedName>
</protein>
<dbReference type="GO" id="GO:0035591">
    <property type="term" value="F:signaling adaptor activity"/>
    <property type="evidence" value="ECO:0007669"/>
    <property type="project" value="TreeGrafter"/>
</dbReference>
<dbReference type="GO" id="GO:0016477">
    <property type="term" value="P:cell migration"/>
    <property type="evidence" value="ECO:0007669"/>
    <property type="project" value="TreeGrafter"/>
</dbReference>
<dbReference type="Gene3D" id="3.30.505.10">
    <property type="entry name" value="SH2 domain"/>
    <property type="match status" value="1"/>
</dbReference>
<dbReference type="GO" id="GO:0030971">
    <property type="term" value="F:receptor tyrosine kinase binding"/>
    <property type="evidence" value="ECO:0007669"/>
    <property type="project" value="TreeGrafter"/>
</dbReference>
<dbReference type="PANTHER" id="PTHR19969:SF5">
    <property type="entry name" value="CRK-LIKE PROTEIN"/>
    <property type="match status" value="1"/>
</dbReference>
<organism evidence="7 8">
    <name type="scientific">Dimorphilus gyrociliatus</name>
    <dbReference type="NCBI Taxonomy" id="2664684"/>
    <lineage>
        <taxon>Eukaryota</taxon>
        <taxon>Metazoa</taxon>
        <taxon>Spiralia</taxon>
        <taxon>Lophotrochozoa</taxon>
        <taxon>Annelida</taxon>
        <taxon>Polychaeta</taxon>
        <taxon>Polychaeta incertae sedis</taxon>
        <taxon>Dinophilidae</taxon>
        <taxon>Dimorphilus</taxon>
    </lineage>
</organism>
<dbReference type="EMBL" id="CAJFCJ010000013">
    <property type="protein sequence ID" value="CAD5121072.1"/>
    <property type="molecule type" value="Genomic_DNA"/>
</dbReference>
<dbReference type="AlphaFoldDB" id="A0A7I8VXH8"/>
<evidence type="ECO:0000259" key="6">
    <source>
        <dbReference type="PROSITE" id="PS50002"/>
    </source>
</evidence>
<feature type="domain" description="SH3" evidence="6">
    <location>
        <begin position="112"/>
        <end position="172"/>
    </location>
</feature>
<evidence type="ECO:0000256" key="4">
    <source>
        <dbReference type="PROSITE-ProRule" id="PRU00192"/>
    </source>
</evidence>
<evidence type="ECO:0000256" key="3">
    <source>
        <dbReference type="PROSITE-ProRule" id="PRU00191"/>
    </source>
</evidence>
<gene>
    <name evidence="7" type="ORF">DGYR_LOCUS9069</name>
</gene>
<reference evidence="7 8" key="1">
    <citation type="submission" date="2020-08" db="EMBL/GenBank/DDBJ databases">
        <authorList>
            <person name="Hejnol A."/>
        </authorList>
    </citation>
    <scope>NUCLEOTIDE SEQUENCE [LARGE SCALE GENOMIC DNA]</scope>
</reference>
<keyword evidence="8" id="KW-1185">Reference proteome</keyword>
<dbReference type="PRINTS" id="PR00401">
    <property type="entry name" value="SH2DOMAIN"/>
</dbReference>
<dbReference type="SMART" id="SM00326">
    <property type="entry name" value="SH3"/>
    <property type="match status" value="2"/>
</dbReference>
<keyword evidence="2 3" id="KW-0727">SH2 domain</keyword>
<accession>A0A7I8VXH8</accession>
<dbReference type="GO" id="GO:0007167">
    <property type="term" value="P:enzyme-linked receptor protein signaling pathway"/>
    <property type="evidence" value="ECO:0007669"/>
    <property type="project" value="TreeGrafter"/>
</dbReference>
<dbReference type="Proteomes" id="UP000549394">
    <property type="component" value="Unassembled WGS sequence"/>
</dbReference>
<dbReference type="InterPro" id="IPR001452">
    <property type="entry name" value="SH3_domain"/>
</dbReference>
<dbReference type="GO" id="GO:0005737">
    <property type="term" value="C:cytoplasm"/>
    <property type="evidence" value="ECO:0007669"/>
    <property type="project" value="TreeGrafter"/>
</dbReference>
<dbReference type="PROSITE" id="PS50002">
    <property type="entry name" value="SH3"/>
    <property type="match status" value="2"/>
</dbReference>
<dbReference type="PANTHER" id="PTHR19969">
    <property type="entry name" value="SH2-SH3 ADAPTOR PROTEIN-RELATED"/>
    <property type="match status" value="1"/>
</dbReference>
<dbReference type="InterPro" id="IPR036860">
    <property type="entry name" value="SH2_dom_sf"/>
</dbReference>
<evidence type="ECO:0000259" key="5">
    <source>
        <dbReference type="PROSITE" id="PS50001"/>
    </source>
</evidence>
<dbReference type="InterPro" id="IPR036028">
    <property type="entry name" value="SH3-like_dom_sf"/>
</dbReference>
<evidence type="ECO:0000256" key="1">
    <source>
        <dbReference type="ARBA" id="ARBA00022443"/>
    </source>
</evidence>
<evidence type="ECO:0000313" key="7">
    <source>
        <dbReference type="EMBL" id="CAD5121072.1"/>
    </source>
</evidence>
<dbReference type="Gene3D" id="2.30.30.40">
    <property type="entry name" value="SH3 Domains"/>
    <property type="match status" value="2"/>
</dbReference>
<sequence>MQDTSVGNDFDPHNRDDWYFGTYSREDANRLLDSENEAGVFLVRDSNTLKGDLVLCVSEGDRTAHYIIQKYRKGESGDLVYRIGEKDFNDMPELLIFYRYHLLDKTYLKKVVTRERYITLYTFAGKDKEDLPFGKGEMLTILQKDEAQWWTAKNSKGEKGQVPVTYLQKHEPRITIYNELPNKEERLSRLQSRKVPFVAKAVKPYSPCVYNQNELAFEKGDTIQVEKVDSTGTWFGKKLPSGPSGEFPFIFVRPVDTESEASN</sequence>
<feature type="domain" description="SH3" evidence="6">
    <location>
        <begin position="194"/>
        <end position="257"/>
    </location>
</feature>
<dbReference type="InterPro" id="IPR051184">
    <property type="entry name" value="Tyrosine-phos_adapter"/>
</dbReference>
<dbReference type="SMART" id="SM00252">
    <property type="entry name" value="SH2"/>
    <property type="match status" value="1"/>
</dbReference>
<dbReference type="Pfam" id="PF00017">
    <property type="entry name" value="SH2"/>
    <property type="match status" value="1"/>
</dbReference>
<comment type="caution">
    <text evidence="7">The sequence shown here is derived from an EMBL/GenBank/DDBJ whole genome shotgun (WGS) entry which is preliminary data.</text>
</comment>
<dbReference type="OrthoDB" id="9204160at2759"/>
<proteinExistence type="predicted"/>
<dbReference type="InterPro" id="IPR000980">
    <property type="entry name" value="SH2"/>
</dbReference>